<name>A0A2P4Y877_9STRA</name>
<evidence type="ECO:0000256" key="1">
    <source>
        <dbReference type="SAM" id="Phobius"/>
    </source>
</evidence>
<evidence type="ECO:0000313" key="3">
    <source>
        <dbReference type="Proteomes" id="UP000237271"/>
    </source>
</evidence>
<organism evidence="2 3">
    <name type="scientific">Phytophthora palmivora</name>
    <dbReference type="NCBI Taxonomy" id="4796"/>
    <lineage>
        <taxon>Eukaryota</taxon>
        <taxon>Sar</taxon>
        <taxon>Stramenopiles</taxon>
        <taxon>Oomycota</taxon>
        <taxon>Peronosporomycetes</taxon>
        <taxon>Peronosporales</taxon>
        <taxon>Peronosporaceae</taxon>
        <taxon>Phytophthora</taxon>
    </lineage>
</organism>
<gene>
    <name evidence="2" type="ORF">PHPALM_9088</name>
</gene>
<dbReference type="EMBL" id="NCKW01004951">
    <property type="protein sequence ID" value="POM74004.1"/>
    <property type="molecule type" value="Genomic_DNA"/>
</dbReference>
<dbReference type="OrthoDB" id="64243at2759"/>
<proteinExistence type="predicted"/>
<keyword evidence="1" id="KW-0812">Transmembrane</keyword>
<dbReference type="Proteomes" id="UP000237271">
    <property type="component" value="Unassembled WGS sequence"/>
</dbReference>
<comment type="caution">
    <text evidence="2">The sequence shown here is derived from an EMBL/GenBank/DDBJ whole genome shotgun (WGS) entry which is preliminary data.</text>
</comment>
<protein>
    <submittedName>
        <fullName evidence="2">Uncharacterized protein</fullName>
    </submittedName>
</protein>
<feature type="transmembrane region" description="Helical" evidence="1">
    <location>
        <begin position="939"/>
        <end position="959"/>
    </location>
</feature>
<feature type="transmembrane region" description="Helical" evidence="1">
    <location>
        <begin position="596"/>
        <end position="619"/>
    </location>
</feature>
<keyword evidence="1" id="KW-0472">Membrane</keyword>
<evidence type="ECO:0000313" key="2">
    <source>
        <dbReference type="EMBL" id="POM74004.1"/>
    </source>
</evidence>
<keyword evidence="3" id="KW-1185">Reference proteome</keyword>
<sequence length="1108" mass="124276">MEVGKIEVIRLLHRAVVFAIALWYVGISVKAFLAAVTVLRGFEYKDLGVVAHQCTLISDYAGTTTIDNSPLVQNVLAGSTTPREDTLYLETDTNHSLVGCTDVDGFDTQIYSNTFLRFMFNALQKHASEGLSYITNLELIAPVVDCTFDLLASSDKTVMRAYYLARQISNTSHTLLLSTSFSSQDYEVTQQYQSGAGMLATIAAIDDMQASSVSHHFATALNYPYVSDPPFTYNEFVNIEGDNFWLFKSIPQANTIDPTKEVRSARRMGGYIDDPIAQSNIEIFCLAIGNEITGRRKVHYRSDILSYLFRERIDPVLAFAAFELGFAYRVELAEALPALKKIIVQFADDDYWHGLVQVSPFLARLSPMMFWTVHAIDTDRKPVVVSTVIAIFSTMTLLVIYIAARKAYRYTKSNKTGTTHRRSLYKAVQQGLTPRQGDELTTFESATGAALSKRFGVISGYDNYIFRDNRRYASIDAVYGNGYLIANEKFLIATEDMLALLVMKLTRVRFTNLYVIIGLIGRFTKERIDPAFALFLFEIIHSNRQDIIRKTSSVLKVIVKYVNAEYRAGIATVTDEQKLLSPMRLWTTHMLNGIDFGFLAASLFPKLLLVLLILVYVGIRKVYHRFYPDQQPTGIPGRSSADRSANEKAAMAQKGNLTNFEISTGAELEARYGLISDYKNYIFFKGLKFASADGVYCSGYVVANGKFLVGSKDLLSIIMIKAFRSRFTNVYVYAVDGNTVQRTAQLDYHVDQQFQKGPGLVLLVVAIDDTQATALNYQIAVALNYPYVADPAFAYSELEGIDGDNYWILQTLPNERNQDPAKIVRMARRFGRYKSDVTAQSNIEIAHWDLLSVYLNFASVISYLTRERIDPLVAFLTFELGWWYRLELANMFPALRKHITDFAIADLTSGLLHVSPGIANLSPIDLLTAYQIESDRKPVVFSAVISIFSPIVLMLAYILGRKSTGNVNFPFGLTREKGTGNVRRTTNAYRKGLEENKLTSFEVATGAALTKRFGVVSGYENYVIHDNKHIATIDAVYGNGFLVVNGKFLIGAQDLLPLILMKLTHVRFTNIFTYDIVDRNAVKETAELVYPSTITWSDLQHLDVTALI</sequence>
<accession>A0A2P4Y877</accession>
<reference evidence="2 3" key="1">
    <citation type="journal article" date="2017" name="Genome Biol. Evol.">
        <title>Phytophthora megakarya and P. palmivora, closely related causal agents of cacao black pod rot, underwent increases in genome sizes and gene numbers by different mechanisms.</title>
        <authorList>
            <person name="Ali S.S."/>
            <person name="Shao J."/>
            <person name="Lary D.J."/>
            <person name="Kronmiller B."/>
            <person name="Shen D."/>
            <person name="Strem M.D."/>
            <person name="Amoako-Attah I."/>
            <person name="Akrofi A.Y."/>
            <person name="Begoude B.A."/>
            <person name="Ten Hoopen G.M."/>
            <person name="Coulibaly K."/>
            <person name="Kebe B.I."/>
            <person name="Melnick R.L."/>
            <person name="Guiltinan M.J."/>
            <person name="Tyler B.M."/>
            <person name="Meinhardt L.W."/>
            <person name="Bailey B.A."/>
        </authorList>
    </citation>
    <scope>NUCLEOTIDE SEQUENCE [LARGE SCALE GENOMIC DNA]</scope>
    <source>
        <strain evidence="3">sbr112.9</strain>
    </source>
</reference>
<dbReference type="AlphaFoldDB" id="A0A2P4Y877"/>
<keyword evidence="1" id="KW-1133">Transmembrane helix</keyword>
<feature type="transmembrane region" description="Helical" evidence="1">
    <location>
        <begin position="12"/>
        <end position="33"/>
    </location>
</feature>
<feature type="transmembrane region" description="Helical" evidence="1">
    <location>
        <begin position="383"/>
        <end position="404"/>
    </location>
</feature>